<organism evidence="2 3">
    <name type="scientific">Paenibacillus contaminans</name>
    <dbReference type="NCBI Taxonomy" id="450362"/>
    <lineage>
        <taxon>Bacteria</taxon>
        <taxon>Bacillati</taxon>
        <taxon>Bacillota</taxon>
        <taxon>Bacilli</taxon>
        <taxon>Bacillales</taxon>
        <taxon>Paenibacillaceae</taxon>
        <taxon>Paenibacillus</taxon>
    </lineage>
</organism>
<name>A0A329MA72_9BACL</name>
<evidence type="ECO:0000313" key="3">
    <source>
        <dbReference type="Proteomes" id="UP000250369"/>
    </source>
</evidence>
<protein>
    <recommendedName>
        <fullName evidence="4">SLH domain-containing protein</fullName>
    </recommendedName>
</protein>
<evidence type="ECO:0000313" key="2">
    <source>
        <dbReference type="EMBL" id="RAV16046.1"/>
    </source>
</evidence>
<accession>A0A329MA72</accession>
<reference evidence="2 3" key="1">
    <citation type="journal article" date="2009" name="Int. J. Syst. Evol. Microbiol.">
        <title>Paenibacillus contaminans sp. nov., isolated from a contaminated laboratory plate.</title>
        <authorList>
            <person name="Chou J.H."/>
            <person name="Lee J.H."/>
            <person name="Lin M.C."/>
            <person name="Chang P.S."/>
            <person name="Arun A.B."/>
            <person name="Young C.C."/>
            <person name="Chen W.M."/>
        </authorList>
    </citation>
    <scope>NUCLEOTIDE SEQUENCE [LARGE SCALE GENOMIC DNA]</scope>
    <source>
        <strain evidence="2 3">CKOBP-6</strain>
    </source>
</reference>
<keyword evidence="3" id="KW-1185">Reference proteome</keyword>
<sequence length="64" mass="6862">MEGGTQAVDSRVGSRFVPSDTAARAEPTIMMLRALESLESEDKHNEIFGGRPKKGSAKSTSPKL</sequence>
<feature type="region of interest" description="Disordered" evidence="1">
    <location>
        <begin position="1"/>
        <end position="20"/>
    </location>
</feature>
<evidence type="ECO:0000256" key="1">
    <source>
        <dbReference type="SAM" id="MobiDB-lite"/>
    </source>
</evidence>
<dbReference type="RefSeq" id="WP_113034552.1">
    <property type="nucleotide sequence ID" value="NZ_QMFB01000022.1"/>
</dbReference>
<dbReference type="Proteomes" id="UP000250369">
    <property type="component" value="Unassembled WGS sequence"/>
</dbReference>
<gene>
    <name evidence="2" type="ORF">DQG23_29065</name>
</gene>
<dbReference type="AlphaFoldDB" id="A0A329MA72"/>
<dbReference type="EMBL" id="QMFB01000022">
    <property type="protein sequence ID" value="RAV16046.1"/>
    <property type="molecule type" value="Genomic_DNA"/>
</dbReference>
<proteinExistence type="predicted"/>
<evidence type="ECO:0008006" key="4">
    <source>
        <dbReference type="Google" id="ProtNLM"/>
    </source>
</evidence>
<feature type="region of interest" description="Disordered" evidence="1">
    <location>
        <begin position="40"/>
        <end position="64"/>
    </location>
</feature>
<comment type="caution">
    <text evidence="2">The sequence shown here is derived from an EMBL/GenBank/DDBJ whole genome shotgun (WGS) entry which is preliminary data.</text>
</comment>